<dbReference type="Gene3D" id="1.10.510.10">
    <property type="entry name" value="Transferase(Phosphotransferase) domain 1"/>
    <property type="match status" value="1"/>
</dbReference>
<dbReference type="EMBL" id="JAULSW010000001">
    <property type="protein sequence ID" value="KAK3393414.1"/>
    <property type="molecule type" value="Genomic_DNA"/>
</dbReference>
<reference evidence="4" key="2">
    <citation type="submission" date="2023-06" db="EMBL/GenBank/DDBJ databases">
        <authorList>
            <consortium name="Lawrence Berkeley National Laboratory"/>
            <person name="Haridas S."/>
            <person name="Hensen N."/>
            <person name="Bonometti L."/>
            <person name="Westerberg I."/>
            <person name="Brannstrom I.O."/>
            <person name="Guillou S."/>
            <person name="Cros-Aarteil S."/>
            <person name="Calhoun S."/>
            <person name="Kuo A."/>
            <person name="Mondo S."/>
            <person name="Pangilinan J."/>
            <person name="Riley R."/>
            <person name="LaButti K."/>
            <person name="Andreopoulos B."/>
            <person name="Lipzen A."/>
            <person name="Chen C."/>
            <person name="Yanf M."/>
            <person name="Daum C."/>
            <person name="Ng V."/>
            <person name="Clum A."/>
            <person name="Steindorff A."/>
            <person name="Ohm R."/>
            <person name="Martin F."/>
            <person name="Silar P."/>
            <person name="Natvig D."/>
            <person name="Lalanne C."/>
            <person name="Gautier V."/>
            <person name="Ament-velasquez S.L."/>
            <person name="Kruys A."/>
            <person name="Hutchinson M.I."/>
            <person name="Powell A.J."/>
            <person name="Barry K."/>
            <person name="Miller A.N."/>
            <person name="Grigoriev I.V."/>
            <person name="Debuchy R."/>
            <person name="Gladieux P."/>
            <person name="Thoren M.H."/>
            <person name="Johannesson H."/>
        </authorList>
    </citation>
    <scope>NUCLEOTIDE SEQUENCE</scope>
    <source>
        <strain evidence="4">CBS 232.78</strain>
    </source>
</reference>
<evidence type="ECO:0000256" key="1">
    <source>
        <dbReference type="ARBA" id="ARBA00012513"/>
    </source>
</evidence>
<dbReference type="InterPro" id="IPR008266">
    <property type="entry name" value="Tyr_kinase_AS"/>
</dbReference>
<evidence type="ECO:0000313" key="4">
    <source>
        <dbReference type="EMBL" id="KAK3393414.1"/>
    </source>
</evidence>
<comment type="caution">
    <text evidence="4">The sequence shown here is derived from an EMBL/GenBank/DDBJ whole genome shotgun (WGS) entry which is preliminary data.</text>
</comment>
<dbReference type="GO" id="GO:0004674">
    <property type="term" value="F:protein serine/threonine kinase activity"/>
    <property type="evidence" value="ECO:0007669"/>
    <property type="project" value="UniProtKB-EC"/>
</dbReference>
<evidence type="ECO:0000313" key="5">
    <source>
        <dbReference type="Proteomes" id="UP001285441"/>
    </source>
</evidence>
<dbReference type="SUPFAM" id="SSF56112">
    <property type="entry name" value="Protein kinase-like (PK-like)"/>
    <property type="match status" value="1"/>
</dbReference>
<keyword evidence="5" id="KW-1185">Reference proteome</keyword>
<name>A0AAE0U7L5_9PEZI</name>
<reference evidence="4" key="1">
    <citation type="journal article" date="2023" name="Mol. Phylogenet. Evol.">
        <title>Genome-scale phylogeny and comparative genomics of the fungal order Sordariales.</title>
        <authorList>
            <person name="Hensen N."/>
            <person name="Bonometti L."/>
            <person name="Westerberg I."/>
            <person name="Brannstrom I.O."/>
            <person name="Guillou S."/>
            <person name="Cros-Aarteil S."/>
            <person name="Calhoun S."/>
            <person name="Haridas S."/>
            <person name="Kuo A."/>
            <person name="Mondo S."/>
            <person name="Pangilinan J."/>
            <person name="Riley R."/>
            <person name="LaButti K."/>
            <person name="Andreopoulos B."/>
            <person name="Lipzen A."/>
            <person name="Chen C."/>
            <person name="Yan M."/>
            <person name="Daum C."/>
            <person name="Ng V."/>
            <person name="Clum A."/>
            <person name="Steindorff A."/>
            <person name="Ohm R.A."/>
            <person name="Martin F."/>
            <person name="Silar P."/>
            <person name="Natvig D.O."/>
            <person name="Lalanne C."/>
            <person name="Gautier V."/>
            <person name="Ament-Velasquez S.L."/>
            <person name="Kruys A."/>
            <person name="Hutchinson M.I."/>
            <person name="Powell A.J."/>
            <person name="Barry K."/>
            <person name="Miller A.N."/>
            <person name="Grigoriev I.V."/>
            <person name="Debuchy R."/>
            <person name="Gladieux P."/>
            <person name="Hiltunen Thoren M."/>
            <person name="Johannesson H."/>
        </authorList>
    </citation>
    <scope>NUCLEOTIDE SEQUENCE</scope>
    <source>
        <strain evidence="4">CBS 232.78</strain>
    </source>
</reference>
<dbReference type="Proteomes" id="UP001285441">
    <property type="component" value="Unassembled WGS sequence"/>
</dbReference>
<dbReference type="EC" id="2.7.11.1" evidence="1"/>
<comment type="catalytic activity">
    <reaction evidence="2">
        <text>L-threonyl-[protein] + ATP = O-phospho-L-threonyl-[protein] + ADP + H(+)</text>
        <dbReference type="Rhea" id="RHEA:46608"/>
        <dbReference type="Rhea" id="RHEA-COMP:11060"/>
        <dbReference type="Rhea" id="RHEA-COMP:11605"/>
        <dbReference type="ChEBI" id="CHEBI:15378"/>
        <dbReference type="ChEBI" id="CHEBI:30013"/>
        <dbReference type="ChEBI" id="CHEBI:30616"/>
        <dbReference type="ChEBI" id="CHEBI:61977"/>
        <dbReference type="ChEBI" id="CHEBI:456216"/>
        <dbReference type="EC" id="2.7.11.1"/>
    </reaction>
</comment>
<sequence length="273" mass="30642">MTKLGPNSVLKFFRTCYTQSIVASNTNAVFNQEVTRLRADYQRKRDATNLFPPAGQPFEDGGRYVRLSHISGALSGDILRIERNLPSIEGHFEIAGDVVCILEQCPDHPPLIDDDFEDVSDLVARLPLINVDPSKHFLKKGKYRSEIESLLRCQGGSCPGTVLSERLIPGFGKLRTRAVLASFSSLNIYRRWILDIIDGLACLHSLGILHRDLRIDNCLLTEDDRPVVCDIEGLPWPVPQPLQAAVDACMPEMPNDRPTLVQLREKVENIRED</sequence>
<comment type="catalytic activity">
    <reaction evidence="3">
        <text>L-seryl-[protein] + ATP = O-phospho-L-seryl-[protein] + ADP + H(+)</text>
        <dbReference type="Rhea" id="RHEA:17989"/>
        <dbReference type="Rhea" id="RHEA-COMP:9863"/>
        <dbReference type="Rhea" id="RHEA-COMP:11604"/>
        <dbReference type="ChEBI" id="CHEBI:15378"/>
        <dbReference type="ChEBI" id="CHEBI:29999"/>
        <dbReference type="ChEBI" id="CHEBI:30616"/>
        <dbReference type="ChEBI" id="CHEBI:83421"/>
        <dbReference type="ChEBI" id="CHEBI:456216"/>
        <dbReference type="EC" id="2.7.11.1"/>
    </reaction>
</comment>
<dbReference type="PROSITE" id="PS00109">
    <property type="entry name" value="PROTEIN_KINASE_TYR"/>
    <property type="match status" value="1"/>
</dbReference>
<organism evidence="4 5">
    <name type="scientific">Podospora didyma</name>
    <dbReference type="NCBI Taxonomy" id="330526"/>
    <lineage>
        <taxon>Eukaryota</taxon>
        <taxon>Fungi</taxon>
        <taxon>Dikarya</taxon>
        <taxon>Ascomycota</taxon>
        <taxon>Pezizomycotina</taxon>
        <taxon>Sordariomycetes</taxon>
        <taxon>Sordariomycetidae</taxon>
        <taxon>Sordariales</taxon>
        <taxon>Podosporaceae</taxon>
        <taxon>Podospora</taxon>
    </lineage>
</organism>
<proteinExistence type="predicted"/>
<accession>A0AAE0U7L5</accession>
<evidence type="ECO:0000256" key="2">
    <source>
        <dbReference type="ARBA" id="ARBA00047899"/>
    </source>
</evidence>
<dbReference type="InterPro" id="IPR011009">
    <property type="entry name" value="Kinase-like_dom_sf"/>
</dbReference>
<protein>
    <recommendedName>
        <fullName evidence="1">non-specific serine/threonine protein kinase</fullName>
        <ecNumber evidence="1">2.7.11.1</ecNumber>
    </recommendedName>
</protein>
<gene>
    <name evidence="4" type="ORF">B0H63DRAFT_498613</name>
</gene>
<dbReference type="AlphaFoldDB" id="A0AAE0U7L5"/>
<evidence type="ECO:0000256" key="3">
    <source>
        <dbReference type="ARBA" id="ARBA00048679"/>
    </source>
</evidence>